<gene>
    <name evidence="2" type="ORF">SAMN05216227_10233</name>
</gene>
<reference evidence="2 3" key="1">
    <citation type="submission" date="2016-10" db="EMBL/GenBank/DDBJ databases">
        <authorList>
            <person name="de Groot N.N."/>
        </authorList>
    </citation>
    <scope>NUCLEOTIDE SEQUENCE [LARGE SCALE GENOMIC DNA]</scope>
    <source>
        <strain evidence="2 3">CGMCC 1.10836</strain>
    </source>
</reference>
<sequence>MSKAGPNQPAHPLPQTGGCFVIEAGELLPAPDPIPDAQPTEIAPAQSTPKKAVKPAVKEA</sequence>
<organism evidence="2 3">
    <name type="scientific">Pseudorhodobacter antarcticus</name>
    <dbReference type="NCBI Taxonomy" id="1077947"/>
    <lineage>
        <taxon>Bacteria</taxon>
        <taxon>Pseudomonadati</taxon>
        <taxon>Pseudomonadota</taxon>
        <taxon>Alphaproteobacteria</taxon>
        <taxon>Rhodobacterales</taxon>
        <taxon>Paracoccaceae</taxon>
        <taxon>Pseudorhodobacter</taxon>
    </lineage>
</organism>
<dbReference type="STRING" id="1077947.SAMN05216227_10233"/>
<accession>A0A1H8J339</accession>
<keyword evidence="3" id="KW-1185">Reference proteome</keyword>
<dbReference type="AlphaFoldDB" id="A0A1H8J339"/>
<evidence type="ECO:0000256" key="1">
    <source>
        <dbReference type="SAM" id="MobiDB-lite"/>
    </source>
</evidence>
<feature type="region of interest" description="Disordered" evidence="1">
    <location>
        <begin position="25"/>
        <end position="60"/>
    </location>
</feature>
<dbReference type="RefSeq" id="WP_050518931.1">
    <property type="nucleotide sequence ID" value="NZ_FOCO01000023.1"/>
</dbReference>
<name>A0A1H8J339_9RHOB</name>
<dbReference type="EMBL" id="FOCO01000023">
    <property type="protein sequence ID" value="SEN74627.1"/>
    <property type="molecule type" value="Genomic_DNA"/>
</dbReference>
<evidence type="ECO:0000313" key="3">
    <source>
        <dbReference type="Proteomes" id="UP000183002"/>
    </source>
</evidence>
<proteinExistence type="predicted"/>
<protein>
    <submittedName>
        <fullName evidence="2">Uncharacterized protein</fullName>
    </submittedName>
</protein>
<evidence type="ECO:0000313" key="2">
    <source>
        <dbReference type="EMBL" id="SEN74627.1"/>
    </source>
</evidence>
<dbReference type="Proteomes" id="UP000183002">
    <property type="component" value="Unassembled WGS sequence"/>
</dbReference>